<dbReference type="RefSeq" id="WP_311333023.1">
    <property type="nucleotide sequence ID" value="NZ_JAVRHZ010000004.1"/>
</dbReference>
<name>A0ABU2YD31_9FLAO</name>
<dbReference type="Gene3D" id="3.30.1330.60">
    <property type="entry name" value="OmpA-like domain"/>
    <property type="match status" value="2"/>
</dbReference>
<dbReference type="PANTHER" id="PTHR30329:SF21">
    <property type="entry name" value="LIPOPROTEIN YIAD-RELATED"/>
    <property type="match status" value="1"/>
</dbReference>
<keyword evidence="4" id="KW-1185">Reference proteome</keyword>
<dbReference type="CDD" id="cd07185">
    <property type="entry name" value="OmpA_C-like"/>
    <property type="match status" value="1"/>
</dbReference>
<dbReference type="InterPro" id="IPR006665">
    <property type="entry name" value="OmpA-like"/>
</dbReference>
<feature type="domain" description="OmpA-like" evidence="2">
    <location>
        <begin position="140"/>
        <end position="262"/>
    </location>
</feature>
<dbReference type="InterPro" id="IPR036737">
    <property type="entry name" value="OmpA-like_sf"/>
</dbReference>
<keyword evidence="1" id="KW-0472">Membrane</keyword>
<reference evidence="3 4" key="1">
    <citation type="submission" date="2023-09" db="EMBL/GenBank/DDBJ databases">
        <authorList>
            <person name="Rey-Velasco X."/>
        </authorList>
    </citation>
    <scope>NUCLEOTIDE SEQUENCE [LARGE SCALE GENOMIC DNA]</scope>
    <source>
        <strain evidence="3 4">W242</strain>
    </source>
</reference>
<dbReference type="Proteomes" id="UP001254488">
    <property type="component" value="Unassembled WGS sequence"/>
</dbReference>
<gene>
    <name evidence="3" type="ORF">RM538_08655</name>
</gene>
<evidence type="ECO:0000313" key="4">
    <source>
        <dbReference type="Proteomes" id="UP001254488"/>
    </source>
</evidence>
<dbReference type="PANTHER" id="PTHR30329">
    <property type="entry name" value="STATOR ELEMENT OF FLAGELLAR MOTOR COMPLEX"/>
    <property type="match status" value="1"/>
</dbReference>
<evidence type="ECO:0000259" key="2">
    <source>
        <dbReference type="PROSITE" id="PS51123"/>
    </source>
</evidence>
<dbReference type="PROSITE" id="PS51123">
    <property type="entry name" value="OMPA_2"/>
    <property type="match status" value="1"/>
</dbReference>
<organism evidence="3 4">
    <name type="scientific">Patiriisocius hiemis</name>
    <dbReference type="NCBI Taxonomy" id="3075604"/>
    <lineage>
        <taxon>Bacteria</taxon>
        <taxon>Pseudomonadati</taxon>
        <taxon>Bacteroidota</taxon>
        <taxon>Flavobacteriia</taxon>
        <taxon>Flavobacteriales</taxon>
        <taxon>Flavobacteriaceae</taxon>
        <taxon>Patiriisocius</taxon>
    </lineage>
</organism>
<dbReference type="InterPro" id="IPR050330">
    <property type="entry name" value="Bact_OuterMem_StrucFunc"/>
</dbReference>
<dbReference type="Pfam" id="PF00691">
    <property type="entry name" value="OmpA"/>
    <property type="match status" value="2"/>
</dbReference>
<protein>
    <submittedName>
        <fullName evidence="3">OmpA family protein</fullName>
    </submittedName>
</protein>
<comment type="caution">
    <text evidence="3">The sequence shown here is derived from an EMBL/GenBank/DDBJ whole genome shotgun (WGS) entry which is preliminary data.</text>
</comment>
<evidence type="ECO:0000256" key="1">
    <source>
        <dbReference type="PROSITE-ProRule" id="PRU00473"/>
    </source>
</evidence>
<dbReference type="SUPFAM" id="SSF103088">
    <property type="entry name" value="OmpA-like"/>
    <property type="match status" value="2"/>
</dbReference>
<proteinExistence type="predicted"/>
<sequence length="262" mass="29299">MKYLIILLLLYALPVTGQQKIDTLSIYFENDISAVNPIQEKRIDSLLETSSKIKSIIVEGYANMFASETYNQKLSENRATNVKAIIGDSISVKSIGKGEVESPLPEERRVDIIITYKEKTIEAPQFVPPETSLEISLSEANIGDTVILEGILFIPGLDVIREESLPTLYKVKRYLLENPAVKFKVLGHVCCGINGEPSPIDGRNNRTGNLTLSRDRAKAVYRYLLKEGINASRMSYEGMAFKFPLGKGDIKDRRVEIEIISN</sequence>
<accession>A0ABU2YD31</accession>
<dbReference type="EMBL" id="JAVRHZ010000004">
    <property type="protein sequence ID" value="MDT0556071.1"/>
    <property type="molecule type" value="Genomic_DNA"/>
</dbReference>
<evidence type="ECO:0000313" key="3">
    <source>
        <dbReference type="EMBL" id="MDT0556071.1"/>
    </source>
</evidence>